<proteinExistence type="predicted"/>
<dbReference type="EMBL" id="CP157947">
    <property type="protein sequence ID" value="XBS71813.1"/>
    <property type="molecule type" value="Genomic_DNA"/>
</dbReference>
<reference evidence="1" key="1">
    <citation type="submission" date="2024-06" db="EMBL/GenBank/DDBJ databases">
        <authorList>
            <person name="Coelho C."/>
            <person name="Bento M."/>
            <person name="Garcia E."/>
            <person name="Camelo A."/>
            <person name="Brandao I."/>
            <person name="Espirito Santo C."/>
            <person name="Trovao J."/>
            <person name="Verissimo A."/>
            <person name="Costa J."/>
            <person name="Tiago I."/>
        </authorList>
    </citation>
    <scope>NUCLEOTIDE SEQUENCE</scope>
    <source>
        <strain evidence="1">KWT182</strain>
    </source>
</reference>
<gene>
    <name evidence="1" type="ORF">ABK905_05695</name>
</gene>
<organism evidence="1">
    <name type="scientific">Acerihabitans sp. KWT182</name>
    <dbReference type="NCBI Taxonomy" id="3157919"/>
    <lineage>
        <taxon>Bacteria</taxon>
        <taxon>Pseudomonadati</taxon>
        <taxon>Pseudomonadota</taxon>
        <taxon>Gammaproteobacteria</taxon>
        <taxon>Enterobacterales</taxon>
        <taxon>Pectobacteriaceae</taxon>
        <taxon>Acerihabitans</taxon>
    </lineage>
</organism>
<sequence>MPILPFFFAFFFTFP</sequence>
<protein>
    <submittedName>
        <fullName evidence="1">Uncharacterized protein</fullName>
    </submittedName>
</protein>
<evidence type="ECO:0000313" key="1">
    <source>
        <dbReference type="EMBL" id="XBS71813.1"/>
    </source>
</evidence>
<accession>A0AAU7QFF0</accession>
<name>A0AAU7QFF0_9GAMM</name>